<name>A0A517NGN1_9BACT</name>
<dbReference type="InterPro" id="IPR005702">
    <property type="entry name" value="Wzc-like_C"/>
</dbReference>
<keyword evidence="7" id="KW-0472">Membrane</keyword>
<dbReference type="GO" id="GO:0005524">
    <property type="term" value="F:ATP binding"/>
    <property type="evidence" value="ECO:0007669"/>
    <property type="project" value="UniProtKB-KW"/>
</dbReference>
<dbReference type="InterPro" id="IPR027417">
    <property type="entry name" value="P-loop_NTPase"/>
</dbReference>
<keyword evidence="2" id="KW-0547">Nucleotide-binding</keyword>
<gene>
    <name evidence="9" type="primary">ptk_2</name>
    <name evidence="9" type="ORF">K227x_47050</name>
</gene>
<proteinExistence type="predicted"/>
<dbReference type="AlphaFoldDB" id="A0A517NGN1"/>
<dbReference type="Proteomes" id="UP000318538">
    <property type="component" value="Chromosome"/>
</dbReference>
<evidence type="ECO:0000256" key="1">
    <source>
        <dbReference type="ARBA" id="ARBA00022679"/>
    </source>
</evidence>
<evidence type="ECO:0000256" key="2">
    <source>
        <dbReference type="ARBA" id="ARBA00022741"/>
    </source>
</evidence>
<dbReference type="PANTHER" id="PTHR32309:SF31">
    <property type="entry name" value="CAPSULAR EXOPOLYSACCHARIDE FAMILY"/>
    <property type="match status" value="1"/>
</dbReference>
<protein>
    <submittedName>
        <fullName evidence="9">Tyrosine-protein kinase ptk</fullName>
        <ecNumber evidence="9">2.7.10.-</ecNumber>
    </submittedName>
</protein>
<keyword evidence="5" id="KW-0829">Tyrosine-protein kinase</keyword>
<dbReference type="EMBL" id="CP036525">
    <property type="protein sequence ID" value="QDT06296.1"/>
    <property type="molecule type" value="Genomic_DNA"/>
</dbReference>
<dbReference type="InterPro" id="IPR025669">
    <property type="entry name" value="AAA_dom"/>
</dbReference>
<dbReference type="InterPro" id="IPR050445">
    <property type="entry name" value="Bact_polysacc_biosynth/exp"/>
</dbReference>
<organism evidence="9 10">
    <name type="scientific">Rubripirellula lacrimiformis</name>
    <dbReference type="NCBI Taxonomy" id="1930273"/>
    <lineage>
        <taxon>Bacteria</taxon>
        <taxon>Pseudomonadati</taxon>
        <taxon>Planctomycetota</taxon>
        <taxon>Planctomycetia</taxon>
        <taxon>Pirellulales</taxon>
        <taxon>Pirellulaceae</taxon>
        <taxon>Rubripirellula</taxon>
    </lineage>
</organism>
<feature type="coiled-coil region" evidence="6">
    <location>
        <begin position="406"/>
        <end position="442"/>
    </location>
</feature>
<accession>A0A517NGN1</accession>
<dbReference type="CDD" id="cd05387">
    <property type="entry name" value="BY-kinase"/>
    <property type="match status" value="1"/>
</dbReference>
<sequence length="780" mass="85871">MHPSRSASSASIGDAASGASFDPWMLWVTVRRCWFWAVPIGLVLASLAGFVVLKTFVPRYKAIHLLEANQDYVVFKGVMPMVDDLVRTERALFLNPIVLDPVLSDPDLRSAPSLSDPETAEAQLRKNLSVQSAGAKTQMLVSYEDSDRDMAAKVCNAVVNAYLRQRDAFDSKRTNNLERWLEPEIQRWEAEVSNRQSRVQSLSERTLGFNPAARLSVAEDESSLALFAELRSKITDIEVKLSVLDASEAMANEVEIENVSDLAAADSVSVMDLDAAGVAFVPVRREVRRQSISSNDVDRMAQTDADVLQARKKAAYYEGLRLNMEASDLVRINREHYRGIVADQALWEGKVEEALTAARERVQAELEDRAETIYKQELAAVDAEVQLQRDQFLADQQLAKRKAVAMRQAAMKIDQETAQLARKELEARLAVLNTHYDRERVRLEQLGGDAAELQFAEEDLAVGNGVLDKLRQRVAEIRTERRQDGAVRSLAEATPPRAPVESIPTKKILMASGACFAIPFLVGLLWEMRTQRITDANAVDRCAVLAPVVGELTRAPIDPRNSKGRRIFEESVDALRANLFLSQQTRGARTIAICSSMSGEGKSTAAAQLAVSLAKASNKTVLLVDGDTRCPDLHDVFGIDLSPGLTGVLGGRVELKDAINRSLGNLVHVLPAGRLDASPHRLITQSGIETLIEQALQQYDFIVFDTAPVLSAGETLALAAATDVTLLCVMRDRTRMDSLERTSRRLESAGANVTGTIFSGVTSRAYAYRYGDYHYSAIES</sequence>
<keyword evidence="1 9" id="KW-0808">Transferase</keyword>
<dbReference type="RefSeq" id="WP_246146022.1">
    <property type="nucleotide sequence ID" value="NZ_CP036525.1"/>
</dbReference>
<evidence type="ECO:0000256" key="6">
    <source>
        <dbReference type="SAM" id="Coils"/>
    </source>
</evidence>
<evidence type="ECO:0000256" key="5">
    <source>
        <dbReference type="ARBA" id="ARBA00023137"/>
    </source>
</evidence>
<dbReference type="Gene3D" id="3.40.50.300">
    <property type="entry name" value="P-loop containing nucleotide triphosphate hydrolases"/>
    <property type="match status" value="1"/>
</dbReference>
<evidence type="ECO:0000259" key="8">
    <source>
        <dbReference type="Pfam" id="PF13614"/>
    </source>
</evidence>
<evidence type="ECO:0000313" key="10">
    <source>
        <dbReference type="Proteomes" id="UP000318538"/>
    </source>
</evidence>
<dbReference type="NCBIfam" id="TIGR01007">
    <property type="entry name" value="eps_fam"/>
    <property type="match status" value="1"/>
</dbReference>
<keyword evidence="7" id="KW-1133">Transmembrane helix</keyword>
<dbReference type="KEGG" id="rlc:K227x_47050"/>
<evidence type="ECO:0000256" key="7">
    <source>
        <dbReference type="SAM" id="Phobius"/>
    </source>
</evidence>
<feature type="domain" description="AAA" evidence="8">
    <location>
        <begin position="589"/>
        <end position="725"/>
    </location>
</feature>
<keyword evidence="10" id="KW-1185">Reference proteome</keyword>
<dbReference type="PANTHER" id="PTHR32309">
    <property type="entry name" value="TYROSINE-PROTEIN KINASE"/>
    <property type="match status" value="1"/>
</dbReference>
<dbReference type="EC" id="2.7.10.-" evidence="9"/>
<reference evidence="9 10" key="1">
    <citation type="submission" date="2019-02" db="EMBL/GenBank/DDBJ databases">
        <title>Deep-cultivation of Planctomycetes and their phenomic and genomic characterization uncovers novel biology.</title>
        <authorList>
            <person name="Wiegand S."/>
            <person name="Jogler M."/>
            <person name="Boedeker C."/>
            <person name="Pinto D."/>
            <person name="Vollmers J."/>
            <person name="Rivas-Marin E."/>
            <person name="Kohn T."/>
            <person name="Peeters S.H."/>
            <person name="Heuer A."/>
            <person name="Rast P."/>
            <person name="Oberbeckmann S."/>
            <person name="Bunk B."/>
            <person name="Jeske O."/>
            <person name="Meyerdierks A."/>
            <person name="Storesund J.E."/>
            <person name="Kallscheuer N."/>
            <person name="Luecker S."/>
            <person name="Lage O.M."/>
            <person name="Pohl T."/>
            <person name="Merkel B.J."/>
            <person name="Hornburger P."/>
            <person name="Mueller R.-W."/>
            <person name="Bruemmer F."/>
            <person name="Labrenz M."/>
            <person name="Spormann A.M."/>
            <person name="Op den Camp H."/>
            <person name="Overmann J."/>
            <person name="Amann R."/>
            <person name="Jetten M.S.M."/>
            <person name="Mascher T."/>
            <person name="Medema M.H."/>
            <person name="Devos D.P."/>
            <person name="Kaster A.-K."/>
            <person name="Ovreas L."/>
            <person name="Rohde M."/>
            <person name="Galperin M.Y."/>
            <person name="Jogler C."/>
        </authorList>
    </citation>
    <scope>NUCLEOTIDE SEQUENCE [LARGE SCALE GENOMIC DNA]</scope>
    <source>
        <strain evidence="9 10">K22_7</strain>
    </source>
</reference>
<keyword evidence="6" id="KW-0175">Coiled coil</keyword>
<evidence type="ECO:0000256" key="4">
    <source>
        <dbReference type="ARBA" id="ARBA00022840"/>
    </source>
</evidence>
<dbReference type="Pfam" id="PF13614">
    <property type="entry name" value="AAA_31"/>
    <property type="match status" value="1"/>
</dbReference>
<evidence type="ECO:0000313" key="9">
    <source>
        <dbReference type="EMBL" id="QDT06296.1"/>
    </source>
</evidence>
<keyword evidence="3 9" id="KW-0418">Kinase</keyword>
<evidence type="ECO:0000256" key="3">
    <source>
        <dbReference type="ARBA" id="ARBA00022777"/>
    </source>
</evidence>
<feature type="transmembrane region" description="Helical" evidence="7">
    <location>
        <begin position="34"/>
        <end position="53"/>
    </location>
</feature>
<keyword evidence="4" id="KW-0067">ATP-binding</keyword>
<keyword evidence="7" id="KW-0812">Transmembrane</keyword>
<dbReference type="GO" id="GO:0004713">
    <property type="term" value="F:protein tyrosine kinase activity"/>
    <property type="evidence" value="ECO:0007669"/>
    <property type="project" value="UniProtKB-KW"/>
</dbReference>
<dbReference type="SUPFAM" id="SSF52540">
    <property type="entry name" value="P-loop containing nucleoside triphosphate hydrolases"/>
    <property type="match status" value="1"/>
</dbReference>